<reference evidence="2" key="1">
    <citation type="submission" date="2021-02" db="EMBL/GenBank/DDBJ databases">
        <authorList>
            <person name="Nowell W R."/>
        </authorList>
    </citation>
    <scope>NUCLEOTIDE SEQUENCE</scope>
</reference>
<sequence>MNQQVMEPDLKVGTCIPYADTEGPPKDSHLVVWLDSHIGQPMNNTEMKSKFEKQLQSIKHKSEDVTAEETISYMSPHSDIKSALAKHEMKFNHKTNYNDCNILYKDNSVQRLKIKESLAIIALKPDLNVTTRSIPFFVSPDGWKNKKKVKFKLKQN</sequence>
<organism evidence="2 3">
    <name type="scientific">Rotaria sordida</name>
    <dbReference type="NCBI Taxonomy" id="392033"/>
    <lineage>
        <taxon>Eukaryota</taxon>
        <taxon>Metazoa</taxon>
        <taxon>Spiralia</taxon>
        <taxon>Gnathifera</taxon>
        <taxon>Rotifera</taxon>
        <taxon>Eurotatoria</taxon>
        <taxon>Bdelloidea</taxon>
        <taxon>Philodinida</taxon>
        <taxon>Philodinidae</taxon>
        <taxon>Rotaria</taxon>
    </lineage>
</organism>
<dbReference type="Proteomes" id="UP000663870">
    <property type="component" value="Unassembled WGS sequence"/>
</dbReference>
<dbReference type="EMBL" id="CAJNOL010000555">
    <property type="protein sequence ID" value="CAF1114433.1"/>
    <property type="molecule type" value="Genomic_DNA"/>
</dbReference>
<evidence type="ECO:0000313" key="1">
    <source>
        <dbReference type="EMBL" id="CAF1013156.1"/>
    </source>
</evidence>
<keyword evidence="3" id="KW-1185">Reference proteome</keyword>
<gene>
    <name evidence="2" type="ORF">JXQ802_LOCUS19869</name>
    <name evidence="1" type="ORF">PYM288_LOCUS15216</name>
</gene>
<dbReference type="Proteomes" id="UP000663854">
    <property type="component" value="Unassembled WGS sequence"/>
</dbReference>
<name>A0A814Q4R3_9BILA</name>
<protein>
    <submittedName>
        <fullName evidence="2">Uncharacterized protein</fullName>
    </submittedName>
</protein>
<proteinExistence type="predicted"/>
<evidence type="ECO:0000313" key="3">
    <source>
        <dbReference type="Proteomes" id="UP000663870"/>
    </source>
</evidence>
<evidence type="ECO:0000313" key="2">
    <source>
        <dbReference type="EMBL" id="CAF1114433.1"/>
    </source>
</evidence>
<dbReference type="EMBL" id="CAJNOH010000358">
    <property type="protein sequence ID" value="CAF1013156.1"/>
    <property type="molecule type" value="Genomic_DNA"/>
</dbReference>
<accession>A0A814Q4R3</accession>
<comment type="caution">
    <text evidence="2">The sequence shown here is derived from an EMBL/GenBank/DDBJ whole genome shotgun (WGS) entry which is preliminary data.</text>
</comment>
<dbReference type="AlphaFoldDB" id="A0A814Q4R3"/>